<evidence type="ECO:0000256" key="1">
    <source>
        <dbReference type="SAM" id="MobiDB-lite"/>
    </source>
</evidence>
<organism evidence="2 3">
    <name type="scientific">Priestia iocasae</name>
    <dbReference type="NCBI Taxonomy" id="2291674"/>
    <lineage>
        <taxon>Bacteria</taxon>
        <taxon>Bacillati</taxon>
        <taxon>Bacillota</taxon>
        <taxon>Bacilli</taxon>
        <taxon>Bacillales</taxon>
        <taxon>Bacillaceae</taxon>
        <taxon>Priestia</taxon>
    </lineage>
</organism>
<feature type="compositionally biased region" description="Polar residues" evidence="1">
    <location>
        <begin position="18"/>
        <end position="27"/>
    </location>
</feature>
<feature type="compositionally biased region" description="Basic and acidic residues" evidence="1">
    <location>
        <begin position="1"/>
        <end position="17"/>
    </location>
</feature>
<dbReference type="Proteomes" id="UP000809829">
    <property type="component" value="Unassembled WGS sequence"/>
</dbReference>
<proteinExistence type="predicted"/>
<accession>A0ABS2QYL2</accession>
<evidence type="ECO:0000313" key="3">
    <source>
        <dbReference type="Proteomes" id="UP000809829"/>
    </source>
</evidence>
<keyword evidence="3" id="KW-1185">Reference proteome</keyword>
<sequence length="71" mass="8436">MNNEKKLSTRTSMDHPEQYNTKKTTLFEQHETEQHVDPIPVEDLNQEVKDEKNKKRTKKDSSSEDKYHSGF</sequence>
<comment type="caution">
    <text evidence="2">The sequence shown here is derived from an EMBL/GenBank/DDBJ whole genome shotgun (WGS) entry which is preliminary data.</text>
</comment>
<reference evidence="2 3" key="1">
    <citation type="submission" date="2021-01" db="EMBL/GenBank/DDBJ databases">
        <title>Genomic Encyclopedia of Type Strains, Phase IV (KMG-IV): sequencing the most valuable type-strain genomes for metagenomic binning, comparative biology and taxonomic classification.</title>
        <authorList>
            <person name="Goeker M."/>
        </authorList>
    </citation>
    <scope>NUCLEOTIDE SEQUENCE [LARGE SCALE GENOMIC DNA]</scope>
    <source>
        <strain evidence="2 3">DSM 104297</strain>
    </source>
</reference>
<gene>
    <name evidence="2" type="ORF">JOC83_003138</name>
</gene>
<protein>
    <submittedName>
        <fullName evidence="2">Vesicle coat complex subunit</fullName>
    </submittedName>
</protein>
<feature type="region of interest" description="Disordered" evidence="1">
    <location>
        <begin position="1"/>
        <end position="71"/>
    </location>
</feature>
<evidence type="ECO:0000313" key="2">
    <source>
        <dbReference type="EMBL" id="MBM7704283.1"/>
    </source>
</evidence>
<feature type="compositionally biased region" description="Basic and acidic residues" evidence="1">
    <location>
        <begin position="46"/>
        <end position="71"/>
    </location>
</feature>
<name>A0ABS2QYL2_9BACI</name>
<dbReference type="EMBL" id="JAFBFC010000006">
    <property type="protein sequence ID" value="MBM7704283.1"/>
    <property type="molecule type" value="Genomic_DNA"/>
</dbReference>
<dbReference type="RefSeq" id="WP_205188293.1">
    <property type="nucleotide sequence ID" value="NZ_JAFBFC010000006.1"/>
</dbReference>